<feature type="region of interest" description="Disordered" evidence="1">
    <location>
        <begin position="323"/>
        <end position="342"/>
    </location>
</feature>
<feature type="compositionally biased region" description="Basic and acidic residues" evidence="1">
    <location>
        <begin position="395"/>
        <end position="404"/>
    </location>
</feature>
<feature type="compositionally biased region" description="Low complexity" evidence="1">
    <location>
        <begin position="323"/>
        <end position="335"/>
    </location>
</feature>
<gene>
    <name evidence="3" type="ORF">RRG08_032924</name>
</gene>
<keyword evidence="2" id="KW-0472">Membrane</keyword>
<comment type="caution">
    <text evidence="3">The sequence shown here is derived from an EMBL/GenBank/DDBJ whole genome shotgun (WGS) entry which is preliminary data.</text>
</comment>
<reference evidence="3" key="1">
    <citation type="journal article" date="2023" name="G3 (Bethesda)">
        <title>A reference genome for the long-term kleptoplast-retaining sea slug Elysia crispata morphotype clarki.</title>
        <authorList>
            <person name="Eastman K.E."/>
            <person name="Pendleton A.L."/>
            <person name="Shaikh M.A."/>
            <person name="Suttiyut T."/>
            <person name="Ogas R."/>
            <person name="Tomko P."/>
            <person name="Gavelis G."/>
            <person name="Widhalm J.R."/>
            <person name="Wisecaver J.H."/>
        </authorList>
    </citation>
    <scope>NUCLEOTIDE SEQUENCE</scope>
    <source>
        <strain evidence="3">ECLA1</strain>
    </source>
</reference>
<feature type="compositionally biased region" description="Polar residues" evidence="1">
    <location>
        <begin position="209"/>
        <end position="226"/>
    </location>
</feature>
<proteinExistence type="predicted"/>
<name>A0AAE1DUM6_9GAST</name>
<evidence type="ECO:0000313" key="4">
    <source>
        <dbReference type="Proteomes" id="UP001283361"/>
    </source>
</evidence>
<keyword evidence="2" id="KW-1133">Transmembrane helix</keyword>
<protein>
    <submittedName>
        <fullName evidence="3">Uncharacterized protein</fullName>
    </submittedName>
</protein>
<organism evidence="3 4">
    <name type="scientific">Elysia crispata</name>
    <name type="common">lettuce slug</name>
    <dbReference type="NCBI Taxonomy" id="231223"/>
    <lineage>
        <taxon>Eukaryota</taxon>
        <taxon>Metazoa</taxon>
        <taxon>Spiralia</taxon>
        <taxon>Lophotrochozoa</taxon>
        <taxon>Mollusca</taxon>
        <taxon>Gastropoda</taxon>
        <taxon>Heterobranchia</taxon>
        <taxon>Euthyneura</taxon>
        <taxon>Panpulmonata</taxon>
        <taxon>Sacoglossa</taxon>
        <taxon>Placobranchoidea</taxon>
        <taxon>Plakobranchidae</taxon>
        <taxon>Elysia</taxon>
    </lineage>
</organism>
<dbReference type="EMBL" id="JAWDGP010002535">
    <property type="protein sequence ID" value="KAK3782173.1"/>
    <property type="molecule type" value="Genomic_DNA"/>
</dbReference>
<dbReference type="Proteomes" id="UP001283361">
    <property type="component" value="Unassembled WGS sequence"/>
</dbReference>
<feature type="transmembrane region" description="Helical" evidence="2">
    <location>
        <begin position="136"/>
        <end position="160"/>
    </location>
</feature>
<evidence type="ECO:0000256" key="1">
    <source>
        <dbReference type="SAM" id="MobiDB-lite"/>
    </source>
</evidence>
<feature type="region of interest" description="Disordered" evidence="1">
    <location>
        <begin position="395"/>
        <end position="538"/>
    </location>
</feature>
<sequence>MPYLSHIRDPCAPPPDTPCPNCTAPGLEDATPDPPLTVTGANEYRLLYLFALVCLARQIVRHRATKRRRAFDWYPDVLGKNFYNAALSGMTRSHGDSIPDLDKIKPQKIYPSEKGGKTSLCGPENRRWMCESMRPTLGTSLIVFAVPLLLPGITLTAVGFDDNSSFAKYGALHIIGLTLLSLSGLLLLTGTFLNIRFHDKVSPEDVKSQAVSTHETKTSSNNQSRDMTVVSLDPKEASSPNPAVLASFMVDAGHSSARHDSHHVTFGESKVGAGAPLVSGGISGAEAAKDDQSRPNRDFELHSILSSPRNYTQEAKFKFYPQSGLSHSESIPSSSCPEHLSHQNRPYEETIKDDLQLKTDLEPTTDSNLVRHMQKALPEIRTVSVSTEHLAVDKENSSFETDKTKRFKKKKKRNRKTKSERLLDRKNEGLETNDSRSGSTSIQFSSEDQSEFLSLEKRPGLTTQTVSHLTREETGVAYRTKNTPLKQQDMDKLALPKIPSRKMDFPSSHDKGSGRLRDKHSSVSTAGEEEENHGDLRELPKRRMQGQIRSGVPILPPPSYTSLGHGEHSAAGIFASMSDSVGTVTHVYTMEASNSTIGILH</sequence>
<accession>A0AAE1DUM6</accession>
<evidence type="ECO:0000313" key="3">
    <source>
        <dbReference type="EMBL" id="KAK3782173.1"/>
    </source>
</evidence>
<keyword evidence="4" id="KW-1185">Reference proteome</keyword>
<feature type="transmembrane region" description="Helical" evidence="2">
    <location>
        <begin position="172"/>
        <end position="193"/>
    </location>
</feature>
<keyword evidence="2" id="KW-0812">Transmembrane</keyword>
<dbReference type="AlphaFoldDB" id="A0AAE1DUM6"/>
<feature type="compositionally biased region" description="Basic and acidic residues" evidence="1">
    <location>
        <begin position="417"/>
        <end position="429"/>
    </location>
</feature>
<evidence type="ECO:0000256" key="2">
    <source>
        <dbReference type="SAM" id="Phobius"/>
    </source>
</evidence>
<feature type="compositionally biased region" description="Polar residues" evidence="1">
    <location>
        <begin position="430"/>
        <end position="447"/>
    </location>
</feature>
<feature type="compositionally biased region" description="Basic residues" evidence="1">
    <location>
        <begin position="405"/>
        <end position="416"/>
    </location>
</feature>
<feature type="compositionally biased region" description="Basic and acidic residues" evidence="1">
    <location>
        <begin position="501"/>
        <end position="521"/>
    </location>
</feature>
<feature type="region of interest" description="Disordered" evidence="1">
    <location>
        <begin position="204"/>
        <end position="238"/>
    </location>
</feature>